<organism evidence="2 3">
    <name type="scientific">Haematococcus lacustris</name>
    <name type="common">Green alga</name>
    <name type="synonym">Haematococcus pluvialis</name>
    <dbReference type="NCBI Taxonomy" id="44745"/>
    <lineage>
        <taxon>Eukaryota</taxon>
        <taxon>Viridiplantae</taxon>
        <taxon>Chlorophyta</taxon>
        <taxon>core chlorophytes</taxon>
        <taxon>Chlorophyceae</taxon>
        <taxon>CS clade</taxon>
        <taxon>Chlamydomonadales</taxon>
        <taxon>Haematococcaceae</taxon>
        <taxon>Haematococcus</taxon>
    </lineage>
</organism>
<feature type="non-terminal residue" evidence="2">
    <location>
        <position position="1"/>
    </location>
</feature>
<gene>
    <name evidence="2" type="ORF">HaLaN_06030</name>
</gene>
<name>A0A699Z5G5_HAELA</name>
<dbReference type="EMBL" id="BLLF01000336">
    <property type="protein sequence ID" value="GFH10672.1"/>
    <property type="molecule type" value="Genomic_DNA"/>
</dbReference>
<protein>
    <submittedName>
        <fullName evidence="2">Uncharacterized protein</fullName>
    </submittedName>
</protein>
<comment type="caution">
    <text evidence="2">The sequence shown here is derived from an EMBL/GenBank/DDBJ whole genome shotgun (WGS) entry which is preliminary data.</text>
</comment>
<evidence type="ECO:0000313" key="2">
    <source>
        <dbReference type="EMBL" id="GFH10672.1"/>
    </source>
</evidence>
<sequence length="88" mass="9188">MQDELVVLYEAARQAQSLVQAMQQAIAASLLPPNPAISLHQAGLPALSSQVVQQLLELDLPLLPLQGWGDDAGQPAVGAESAQQPGQP</sequence>
<feature type="region of interest" description="Disordered" evidence="1">
    <location>
        <begin position="69"/>
        <end position="88"/>
    </location>
</feature>
<accession>A0A699Z5G5</accession>
<dbReference type="Proteomes" id="UP000485058">
    <property type="component" value="Unassembled WGS sequence"/>
</dbReference>
<evidence type="ECO:0000256" key="1">
    <source>
        <dbReference type="SAM" id="MobiDB-lite"/>
    </source>
</evidence>
<dbReference type="AlphaFoldDB" id="A0A699Z5G5"/>
<proteinExistence type="predicted"/>
<keyword evidence="3" id="KW-1185">Reference proteome</keyword>
<evidence type="ECO:0000313" key="3">
    <source>
        <dbReference type="Proteomes" id="UP000485058"/>
    </source>
</evidence>
<reference evidence="2 3" key="1">
    <citation type="submission" date="2020-02" db="EMBL/GenBank/DDBJ databases">
        <title>Draft genome sequence of Haematococcus lacustris strain NIES-144.</title>
        <authorList>
            <person name="Morimoto D."/>
            <person name="Nakagawa S."/>
            <person name="Yoshida T."/>
            <person name="Sawayama S."/>
        </authorList>
    </citation>
    <scope>NUCLEOTIDE SEQUENCE [LARGE SCALE GENOMIC DNA]</scope>
    <source>
        <strain evidence="2 3">NIES-144</strain>
    </source>
</reference>